<dbReference type="GO" id="GO:0005524">
    <property type="term" value="F:ATP binding"/>
    <property type="evidence" value="ECO:0007669"/>
    <property type="project" value="InterPro"/>
</dbReference>
<dbReference type="EMBL" id="AM746676">
    <property type="protein sequence ID" value="CAN98622.1"/>
    <property type="molecule type" value="Genomic_DNA"/>
</dbReference>
<feature type="transmembrane region" description="Helical" evidence="2">
    <location>
        <begin position="647"/>
        <end position="663"/>
    </location>
</feature>
<evidence type="ECO:0000313" key="4">
    <source>
        <dbReference type="EMBL" id="CAN98622.1"/>
    </source>
</evidence>
<dbReference type="SUPFAM" id="SSF52540">
    <property type="entry name" value="P-loop containing nucleoside triphosphate hydrolases"/>
    <property type="match status" value="1"/>
</dbReference>
<evidence type="ECO:0000313" key="5">
    <source>
        <dbReference type="Proteomes" id="UP000002139"/>
    </source>
</evidence>
<feature type="region of interest" description="Disordered" evidence="1">
    <location>
        <begin position="769"/>
        <end position="789"/>
    </location>
</feature>
<dbReference type="STRING" id="448385.sce8452"/>
<keyword evidence="2" id="KW-1133">Transmembrane helix</keyword>
<reference evidence="4 5" key="1">
    <citation type="journal article" date="2007" name="Nat. Biotechnol.">
        <title>Complete genome sequence of the myxobacterium Sorangium cellulosum.</title>
        <authorList>
            <person name="Schneiker S."/>
            <person name="Perlova O."/>
            <person name="Kaiser O."/>
            <person name="Gerth K."/>
            <person name="Alici A."/>
            <person name="Altmeyer M.O."/>
            <person name="Bartels D."/>
            <person name="Bekel T."/>
            <person name="Beyer S."/>
            <person name="Bode E."/>
            <person name="Bode H.B."/>
            <person name="Bolten C.J."/>
            <person name="Choudhuri J.V."/>
            <person name="Doss S."/>
            <person name="Elnakady Y.A."/>
            <person name="Frank B."/>
            <person name="Gaigalat L."/>
            <person name="Goesmann A."/>
            <person name="Groeger C."/>
            <person name="Gross F."/>
            <person name="Jelsbak L."/>
            <person name="Jelsbak L."/>
            <person name="Kalinowski J."/>
            <person name="Kegler C."/>
            <person name="Knauber T."/>
            <person name="Konietzny S."/>
            <person name="Kopp M."/>
            <person name="Krause L."/>
            <person name="Krug D."/>
            <person name="Linke B."/>
            <person name="Mahmud T."/>
            <person name="Martinez-Arias R."/>
            <person name="McHardy A.C."/>
            <person name="Merai M."/>
            <person name="Meyer F."/>
            <person name="Mormann S."/>
            <person name="Munoz-Dorado J."/>
            <person name="Perez J."/>
            <person name="Pradella S."/>
            <person name="Rachid S."/>
            <person name="Raddatz G."/>
            <person name="Rosenau F."/>
            <person name="Rueckert C."/>
            <person name="Sasse F."/>
            <person name="Scharfe M."/>
            <person name="Schuster S.C."/>
            <person name="Suen G."/>
            <person name="Treuner-Lange A."/>
            <person name="Velicer G.J."/>
            <person name="Vorholter F.-J."/>
            <person name="Weissman K.J."/>
            <person name="Welch R.D."/>
            <person name="Wenzel S.C."/>
            <person name="Whitworth D.E."/>
            <person name="Wilhelm S."/>
            <person name="Wittmann C."/>
            <person name="Bloecker H."/>
            <person name="Puehler A."/>
            <person name="Mueller R."/>
        </authorList>
    </citation>
    <scope>NUCLEOTIDE SEQUENCE [LARGE SCALE GENOMIC DNA]</scope>
    <source>
        <strain evidence="5">So ce56</strain>
    </source>
</reference>
<keyword evidence="2" id="KW-0812">Transmembrane</keyword>
<dbReference type="Proteomes" id="UP000002139">
    <property type="component" value="Chromosome"/>
</dbReference>
<protein>
    <submittedName>
        <fullName evidence="4">Membrane protein</fullName>
    </submittedName>
</protein>
<feature type="transmembrane region" description="Helical" evidence="2">
    <location>
        <begin position="190"/>
        <end position="210"/>
    </location>
</feature>
<feature type="transmembrane region" description="Helical" evidence="2">
    <location>
        <begin position="259"/>
        <end position="280"/>
    </location>
</feature>
<accession>A9FUD7</accession>
<keyword evidence="2" id="KW-0472">Membrane</keyword>
<organism evidence="4 5">
    <name type="scientific">Sorangium cellulosum (strain So ce56)</name>
    <name type="common">Polyangium cellulosum (strain So ce56)</name>
    <dbReference type="NCBI Taxonomy" id="448385"/>
    <lineage>
        <taxon>Bacteria</taxon>
        <taxon>Pseudomonadati</taxon>
        <taxon>Myxococcota</taxon>
        <taxon>Polyangia</taxon>
        <taxon>Polyangiales</taxon>
        <taxon>Polyangiaceae</taxon>
        <taxon>Sorangium</taxon>
    </lineage>
</organism>
<sequence>MANDKGKARFGDGKWSAPFGRYENPDAAEWPANEFLVARVEQRRRFLNLLLTHGRRGAYLITGQRGSGKTSFVNYCLNEYRQDVFGRFLNGKVGRSIYDRAGLVTVICIFGVIAFTGKGLLHFIIHEWHPRPNENLRFVLAAPLLLAFLYPIIVARGLLEVATDFGLEKVRSGKPTEERRFRDWLYERRGFLAVVVVMLLVVRGALILYSGGSWSDRLREAISTPATVVAFLIASTSILGHACALRLTEVDQNRRHNKIARFLRILMIIGLLPALLNWAASLGLEHLPVLSSVTQWKPNVESPLLKRLSNSLAHILEAPSIQAVKTPLIIAALGWMGDLIAGFFGRSSRLDDWAGKPGGDSNDAGRNRPPRFVRQRVILVTKAVCLVVFSAIFILDAVVSRFSTTGVEIKDEITLLATLVILSISIARLEYNWIIRPHLRAKSGVVIDMARKDHQDVTVENYMRRLDNHTSFAFLYRWWIPSLVVRVNLGVEALDHRRVIDAMLTGLRDAYERTFLNWRSPLANAGWIVRLMLLVTATTLVADHFFVSSVNNAYMCNEMCALRPKINRILCPAGGIGESIARGLQFELISPRGDDSLWDEPCYVDPEAPWPRGASRQTIAQLVLPTSIRDFGQNGNHDYRHSIDLRLYHLLIFLVLLVAARIIERRWPIFAYRQTLRNIDDTIASLSSTLKQEHGIQLRLGKEILTIGDNRKQETAPLDPRTVELMFLRLLHQIDEAALRLPFVAGAHVSVPVPDVFFVFDELDKLGTRKGPASPAPGSDEGPAVSNSPGRERAVLLKNLLSDLKNVLSSAPARFIFVGGRNLHDEWLADQTSRQPLLTRLFVAEIYLPSLLTDRYDMDRLESGVEEFIRAQLNRANIIYGAWMRSRTLRWMRHAPREYLAPSFVPHENLPEFRLPFHSITDSASSSAAHQGKTASDPNDPNAQSVLRPSDVAEQLSILARSCRIPQDGRDDGWRKVLYGRLVSLANVILLAKDNSSVTSRMDTLDRDLIAFLTYRSMGNVKRLKEILDGTIEQVASGAVLPSMNNKGQPAAGGIDPHTHAIILRDADVHRIQLIADIYRGLVRMFGAGTWQDDKLAPAVFYMADFLLKFHRRAFTWSNLERIDELVHVHRAPELRKMLYTIVGAWTGNMLHPIRNGMFDFRFRIDTALELRLASRRSDEEMVALNFTLDEAQEIKEMYRRRLAMTTDPATFEFEAALGEHHDLDEEYDLARYHYRRAIRLLDDQVANDLIGTRPGQTMDAKDGSILHQLITRDPKTIETIRRHPHWAVGRIRLMLQIALTYERIRDFESAALGYRSARSLAEVLLESVPLSEVKLTSKEDSYELLKHANLLFQPAFAEAWVGEKEGTLVDASVALVERAIADSRKRLPFVNKPFERRRVATSPTSVHHALFALTLAELHDKAGDLLFFKGKPSSTHREDEGGAHRGYLDRSHFHYASSLHELRSYNRYRRCSSGPKLGFDQRTTTLPEGAAPDFVLQIAAGSLADLAEAMLAGMSLRATLNSGGPDGARVKKNIVLGVSIGKGPRTGAVPQMVECMIDWIGAVGGAERKFASEWIKIFGHSDGGDLSIWLGSVAMRRADFMGTRANVIPRSPSFEHGERGGRAQFAASLVCSMASARILKRDGRLEDAARESLQVAETVARWLLARHFWLSLDGRHMEEHLDEAWKNLLGLIAAYSVQKAQLWWRLSRRSLHPGGPGHENAGEATCRDVGSEKKNGIQVVTPRAVERIVTLLNHLYSGPGGASQELRDMLKDLIGPCGLRKDNLISQLEESLKYNMYPMTHQIYGRKILVDVRAIELFRRLEGPSEADVRALSDGLNSLWNDVETLMQADGEYDGRHRFTHSDIGLTLGFACFVANRVYGKHPGMSSAFAPDKVEQVRSNAITHLDRAEESFTLRRSYQLWIEDLYYLYDDFNDRRLHYNRAAEMAVSELIAAMLKKLREQARSCSSAGRSPPVQGEAG</sequence>
<evidence type="ECO:0000256" key="1">
    <source>
        <dbReference type="SAM" id="MobiDB-lite"/>
    </source>
</evidence>
<feature type="region of interest" description="Disordered" evidence="1">
    <location>
        <begin position="926"/>
        <end position="946"/>
    </location>
</feature>
<keyword evidence="5" id="KW-1185">Reference proteome</keyword>
<gene>
    <name evidence="4" type="ordered locus">sce8452</name>
</gene>
<proteinExistence type="predicted"/>
<dbReference type="PROSITE" id="PS50045">
    <property type="entry name" value="SIGMA54_INTERACT_4"/>
    <property type="match status" value="1"/>
</dbReference>
<dbReference type="OrthoDB" id="7052531at2"/>
<dbReference type="eggNOG" id="COG0464">
    <property type="taxonomic scope" value="Bacteria"/>
</dbReference>
<evidence type="ECO:0000256" key="2">
    <source>
        <dbReference type="SAM" id="Phobius"/>
    </source>
</evidence>
<dbReference type="KEGG" id="scl:sce8452"/>
<dbReference type="InterPro" id="IPR002078">
    <property type="entry name" value="Sigma_54_int"/>
</dbReference>
<feature type="domain" description="Sigma-54 factor interaction" evidence="3">
    <location>
        <begin position="726"/>
        <end position="861"/>
    </location>
</feature>
<dbReference type="BioCyc" id="SCEL448385:SCE_RS43290-MONOMER"/>
<name>A9FUD7_SORC5</name>
<feature type="transmembrane region" description="Helical" evidence="2">
    <location>
        <begin position="377"/>
        <end position="395"/>
    </location>
</feature>
<feature type="transmembrane region" description="Helical" evidence="2">
    <location>
        <begin position="101"/>
        <end position="125"/>
    </location>
</feature>
<dbReference type="InterPro" id="IPR027417">
    <property type="entry name" value="P-loop_NTPase"/>
</dbReference>
<dbReference type="HOGENOM" id="CLU_234270_0_0_7"/>
<evidence type="ECO:0000259" key="3">
    <source>
        <dbReference type="PROSITE" id="PS50045"/>
    </source>
</evidence>
<feature type="transmembrane region" description="Helical" evidence="2">
    <location>
        <begin position="222"/>
        <end position="247"/>
    </location>
</feature>
<dbReference type="RefSeq" id="WP_012241061.1">
    <property type="nucleotide sequence ID" value="NC_010162.1"/>
</dbReference>
<feature type="transmembrane region" description="Helical" evidence="2">
    <location>
        <begin position="415"/>
        <end position="434"/>
    </location>
</feature>
<feature type="transmembrane region" description="Helical" evidence="2">
    <location>
        <begin position="326"/>
        <end position="344"/>
    </location>
</feature>
<dbReference type="GO" id="GO:0006355">
    <property type="term" value="P:regulation of DNA-templated transcription"/>
    <property type="evidence" value="ECO:0007669"/>
    <property type="project" value="InterPro"/>
</dbReference>
<feature type="transmembrane region" description="Helical" evidence="2">
    <location>
        <begin position="137"/>
        <end position="159"/>
    </location>
</feature>